<protein>
    <submittedName>
        <fullName evidence="1">Uncharacterized protein</fullName>
    </submittedName>
</protein>
<proteinExistence type="predicted"/>
<evidence type="ECO:0000313" key="1">
    <source>
        <dbReference type="EMBL" id="DAD87450.1"/>
    </source>
</evidence>
<reference evidence="1" key="1">
    <citation type="journal article" date="2021" name="Proc. Natl. Acad. Sci. U.S.A.">
        <title>A Catalog of Tens of Thousands of Viruses from Human Metagenomes Reveals Hidden Associations with Chronic Diseases.</title>
        <authorList>
            <person name="Tisza M.J."/>
            <person name="Buck C.B."/>
        </authorList>
    </citation>
    <scope>NUCLEOTIDE SEQUENCE</scope>
    <source>
        <strain evidence="1">CthrK8</strain>
    </source>
</reference>
<accession>A0A8S5MZK2</accession>
<sequence>MLYNNNVRRLADLTNKIGGKDMRAKHKKKPPKLKFKFSVKINLVIISFEWQIEIGE</sequence>
<organism evidence="1">
    <name type="scientific">Siphoviridae sp. cthrK8</name>
    <dbReference type="NCBI Taxonomy" id="2826429"/>
    <lineage>
        <taxon>Viruses</taxon>
        <taxon>Duplodnaviria</taxon>
        <taxon>Heunggongvirae</taxon>
        <taxon>Uroviricota</taxon>
        <taxon>Caudoviricetes</taxon>
    </lineage>
</organism>
<name>A0A8S5MZK2_9CAUD</name>
<dbReference type="EMBL" id="BK015021">
    <property type="protein sequence ID" value="DAD87450.1"/>
    <property type="molecule type" value="Genomic_DNA"/>
</dbReference>